<reference evidence="11 12" key="1">
    <citation type="submission" date="2018-01" db="EMBL/GenBank/DDBJ databases">
        <title>Metagenomic assembled genomes from two thermal pools in the Uzon Caldera, Kamchatka, Russia.</title>
        <authorList>
            <person name="Wilkins L."/>
            <person name="Ettinger C."/>
        </authorList>
    </citation>
    <scope>NUCLEOTIDE SEQUENCE [LARGE SCALE GENOMIC DNA]</scope>
    <source>
        <strain evidence="11">ZAV-15</strain>
    </source>
</reference>
<dbReference type="PANTHER" id="PTHR30065">
    <property type="entry name" value="FLAGELLAR BIOSYNTHETIC PROTEIN FLIR"/>
    <property type="match status" value="1"/>
</dbReference>
<keyword evidence="5 10" id="KW-0812">Transmembrane</keyword>
<dbReference type="GO" id="GO:0006605">
    <property type="term" value="P:protein targeting"/>
    <property type="evidence" value="ECO:0007669"/>
    <property type="project" value="UniProtKB-UniRule"/>
</dbReference>
<evidence type="ECO:0000256" key="2">
    <source>
        <dbReference type="ARBA" id="ARBA00009772"/>
    </source>
</evidence>
<keyword evidence="11" id="KW-0966">Cell projection</keyword>
<evidence type="ECO:0000256" key="8">
    <source>
        <dbReference type="ARBA" id="ARBA00023143"/>
    </source>
</evidence>
<comment type="subcellular location">
    <subcellularLocation>
        <location evidence="10">Cell membrane</location>
        <topology evidence="10">Multi-pass membrane protein</topology>
    </subcellularLocation>
    <subcellularLocation>
        <location evidence="10">Bacterial flagellum basal body</location>
    </subcellularLocation>
</comment>
<dbReference type="PANTHER" id="PTHR30065:SF1">
    <property type="entry name" value="SURFACE PRESENTATION OF ANTIGENS PROTEIN SPAR"/>
    <property type="match status" value="1"/>
</dbReference>
<keyword evidence="11" id="KW-0969">Cilium</keyword>
<feature type="transmembrane region" description="Helical" evidence="10">
    <location>
        <begin position="71"/>
        <end position="93"/>
    </location>
</feature>
<dbReference type="Proteomes" id="UP000235731">
    <property type="component" value="Unassembled WGS sequence"/>
</dbReference>
<dbReference type="NCBIfam" id="TIGR01400">
    <property type="entry name" value="fliR"/>
    <property type="match status" value="1"/>
</dbReference>
<evidence type="ECO:0000256" key="5">
    <source>
        <dbReference type="ARBA" id="ARBA00022692"/>
    </source>
</evidence>
<evidence type="ECO:0000256" key="1">
    <source>
        <dbReference type="ARBA" id="ARBA00002578"/>
    </source>
</evidence>
<dbReference type="GO" id="GO:0009425">
    <property type="term" value="C:bacterial-type flagellum basal body"/>
    <property type="evidence" value="ECO:0007669"/>
    <property type="project" value="UniProtKB-SubCell"/>
</dbReference>
<feature type="transmembrane region" description="Helical" evidence="10">
    <location>
        <begin position="42"/>
        <end position="59"/>
    </location>
</feature>
<dbReference type="Pfam" id="PF01311">
    <property type="entry name" value="Bac_export_1"/>
    <property type="match status" value="1"/>
</dbReference>
<evidence type="ECO:0000313" key="11">
    <source>
        <dbReference type="EMBL" id="PMP64363.1"/>
    </source>
</evidence>
<feature type="transmembrane region" description="Helical" evidence="10">
    <location>
        <begin position="187"/>
        <end position="209"/>
    </location>
</feature>
<feature type="transmembrane region" description="Helical" evidence="10">
    <location>
        <begin position="13"/>
        <end position="35"/>
    </location>
</feature>
<dbReference type="GO" id="GO:0044780">
    <property type="term" value="P:bacterial-type flagellum assembly"/>
    <property type="evidence" value="ECO:0007669"/>
    <property type="project" value="UniProtKB-UniRule"/>
</dbReference>
<evidence type="ECO:0000256" key="9">
    <source>
        <dbReference type="NCBIfam" id="TIGR01400"/>
    </source>
</evidence>
<dbReference type="EMBL" id="PNIE01000011">
    <property type="protein sequence ID" value="PMP64363.1"/>
    <property type="molecule type" value="Genomic_DNA"/>
</dbReference>
<evidence type="ECO:0000256" key="7">
    <source>
        <dbReference type="ARBA" id="ARBA00023136"/>
    </source>
</evidence>
<protein>
    <recommendedName>
        <fullName evidence="3 9">Flagellar biosynthetic protein FliR</fullName>
    </recommendedName>
</protein>
<feature type="transmembrane region" description="Helical" evidence="10">
    <location>
        <begin position="114"/>
        <end position="140"/>
    </location>
</feature>
<dbReference type="InterPro" id="IPR002010">
    <property type="entry name" value="T3SS_IM_R"/>
</dbReference>
<keyword evidence="6 10" id="KW-1133">Transmembrane helix</keyword>
<keyword evidence="11" id="KW-0282">Flagellum</keyword>
<keyword evidence="4 10" id="KW-1003">Cell membrane</keyword>
<gene>
    <name evidence="11" type="primary">fliR</name>
    <name evidence="11" type="ORF">C0197_00690</name>
</gene>
<evidence type="ECO:0000256" key="10">
    <source>
        <dbReference type="RuleBase" id="RU362071"/>
    </source>
</evidence>
<proteinExistence type="inferred from homology"/>
<dbReference type="PRINTS" id="PR00953">
    <property type="entry name" value="TYPE3IMRPROT"/>
</dbReference>
<sequence>MSENLLTLLEKDFLLFFLIFLRILFLFFLFPFFTANFFPTKIKILMALIFALVLTPLFIGKFRTPSSFLELFFFILSDFFLIFTMVLFFRILLGGLQLGGELVGIQMGFGISQTFDPLGGVSMPILSQFLYLIFLLLFFSFNIHHYLIYFLVKSFYVIPPGTFIFKKGIFEILIKKSGLLFEIALKILAPLLVFMLLINIVLAVIGRLIPQINILFVSFPLTLGLGLLFFGIMLFFIPKLFKIYFEDFSKFLAILLKV</sequence>
<name>A0A2N7PLA0_9BACT</name>
<comment type="similarity">
    <text evidence="2 10">Belongs to the FliR/MopE/SpaR family.</text>
</comment>
<feature type="transmembrane region" description="Helical" evidence="10">
    <location>
        <begin position="146"/>
        <end position="166"/>
    </location>
</feature>
<evidence type="ECO:0000256" key="6">
    <source>
        <dbReference type="ARBA" id="ARBA00022989"/>
    </source>
</evidence>
<keyword evidence="7 10" id="KW-0472">Membrane</keyword>
<comment type="caution">
    <text evidence="11">The sequence shown here is derived from an EMBL/GenBank/DDBJ whole genome shotgun (WGS) entry which is preliminary data.</text>
</comment>
<dbReference type="AlphaFoldDB" id="A0A2N7PLA0"/>
<dbReference type="InterPro" id="IPR006303">
    <property type="entry name" value="FliR"/>
</dbReference>
<feature type="transmembrane region" description="Helical" evidence="10">
    <location>
        <begin position="215"/>
        <end position="237"/>
    </location>
</feature>
<evidence type="ECO:0000256" key="3">
    <source>
        <dbReference type="ARBA" id="ARBA00021717"/>
    </source>
</evidence>
<evidence type="ECO:0000313" key="12">
    <source>
        <dbReference type="Proteomes" id="UP000235731"/>
    </source>
</evidence>
<accession>A0A2N7PLA0</accession>
<keyword evidence="8 10" id="KW-0975">Bacterial flagellum</keyword>
<organism evidence="11 12">
    <name type="scientific">Caldimicrobium thiodismutans</name>
    <dbReference type="NCBI Taxonomy" id="1653476"/>
    <lineage>
        <taxon>Bacteria</taxon>
        <taxon>Pseudomonadati</taxon>
        <taxon>Thermodesulfobacteriota</taxon>
        <taxon>Thermodesulfobacteria</taxon>
        <taxon>Thermodesulfobacteriales</taxon>
        <taxon>Thermodesulfobacteriaceae</taxon>
        <taxon>Caldimicrobium</taxon>
    </lineage>
</organism>
<evidence type="ECO:0000256" key="4">
    <source>
        <dbReference type="ARBA" id="ARBA00022475"/>
    </source>
</evidence>
<dbReference type="GO" id="GO:0005886">
    <property type="term" value="C:plasma membrane"/>
    <property type="evidence" value="ECO:0007669"/>
    <property type="project" value="UniProtKB-SubCell"/>
</dbReference>
<comment type="function">
    <text evidence="1 10">Role in flagellar biosynthesis.</text>
</comment>